<dbReference type="Pfam" id="PF06405">
    <property type="entry name" value="RCC_reductase"/>
    <property type="match status" value="1"/>
</dbReference>
<protein>
    <recommendedName>
        <fullName evidence="3">Oxidoreductase</fullName>
    </recommendedName>
</protein>
<reference evidence="2" key="1">
    <citation type="journal article" date="2019" name="Int. J. Syst. Evol. Microbiol.">
        <title>The Global Catalogue of Microorganisms (GCM) 10K type strain sequencing project: providing services to taxonomists for standard genome sequencing and annotation.</title>
        <authorList>
            <consortium name="The Broad Institute Genomics Platform"/>
            <consortium name="The Broad Institute Genome Sequencing Center for Infectious Disease"/>
            <person name="Wu L."/>
            <person name="Ma J."/>
        </authorList>
    </citation>
    <scope>NUCLEOTIDE SEQUENCE [LARGE SCALE GENOMIC DNA]</scope>
    <source>
        <strain evidence="2">CCUG 54522</strain>
    </source>
</reference>
<evidence type="ECO:0000313" key="1">
    <source>
        <dbReference type="EMBL" id="MFC6043194.1"/>
    </source>
</evidence>
<dbReference type="PANTHER" id="PTHR34685">
    <property type="entry name" value="RED CHLOROPHYLL CATABOLITE REDUCTASE, CHLOROPLASTIC"/>
    <property type="match status" value="1"/>
</dbReference>
<keyword evidence="2" id="KW-1185">Reference proteome</keyword>
<dbReference type="EMBL" id="JBHSRJ010000004">
    <property type="protein sequence ID" value="MFC6043194.1"/>
    <property type="molecule type" value="Genomic_DNA"/>
</dbReference>
<evidence type="ECO:0008006" key="3">
    <source>
        <dbReference type="Google" id="ProtNLM"/>
    </source>
</evidence>
<dbReference type="Gene3D" id="3.40.1500.20">
    <property type="match status" value="1"/>
</dbReference>
<dbReference type="RefSeq" id="WP_379153054.1">
    <property type="nucleotide sequence ID" value="NZ_JBHSRJ010000004.1"/>
</dbReference>
<organism evidence="1 2">
    <name type="scientific">Nocardioides hankookensis</name>
    <dbReference type="NCBI Taxonomy" id="443157"/>
    <lineage>
        <taxon>Bacteria</taxon>
        <taxon>Bacillati</taxon>
        <taxon>Actinomycetota</taxon>
        <taxon>Actinomycetes</taxon>
        <taxon>Propionibacteriales</taxon>
        <taxon>Nocardioidaceae</taxon>
        <taxon>Nocardioides</taxon>
    </lineage>
</organism>
<name>A0ABW1LI78_9ACTN</name>
<dbReference type="PANTHER" id="PTHR34685:SF2">
    <property type="entry name" value="RED CHLOROPHYLL CATABOLITE REDUCTASE, CHLOROPLASTIC"/>
    <property type="match status" value="1"/>
</dbReference>
<sequence>MSQNLKSVQEYFDEAPPTDISETFGTWLALVEKLKARLTERFELTRDPSSEVLEAFGGENGGPTGRVRTYAGPEIDWMVHSHMENAAMGFCNVHLTVWLGPQVRVPHFGMALGAFPQGWVYLDSVPRSNLLTDTDSFDRYYGSVNERWEQVRQENTFLEPFVSRSAFVRAGLSPTAHCYMAPADQRTTDLVAELAEEHLERWIGWVDAAERVPAEEQAALSAHDELIRRNIAERDPANEMGDRFFGPEMTNTLVRALWGGDRQLPHAHESA</sequence>
<proteinExistence type="predicted"/>
<comment type="caution">
    <text evidence="1">The sequence shown here is derived from an EMBL/GenBank/DDBJ whole genome shotgun (WGS) entry which is preliminary data.</text>
</comment>
<evidence type="ECO:0000313" key="2">
    <source>
        <dbReference type="Proteomes" id="UP001596135"/>
    </source>
</evidence>
<gene>
    <name evidence="1" type="ORF">ACFPYL_08915</name>
</gene>
<accession>A0ABW1LI78</accession>
<dbReference type="Proteomes" id="UP001596135">
    <property type="component" value="Unassembled WGS sequence"/>
</dbReference>
<dbReference type="InterPro" id="IPR009439">
    <property type="entry name" value="RCC_reductase"/>
</dbReference>